<reference evidence="1 2" key="1">
    <citation type="journal article" date="2019" name="Sci. Rep.">
        <title>Orb-weaving spider Araneus ventricosus genome elucidates the spidroin gene catalogue.</title>
        <authorList>
            <person name="Kono N."/>
            <person name="Nakamura H."/>
            <person name="Ohtoshi R."/>
            <person name="Moran D.A.P."/>
            <person name="Shinohara A."/>
            <person name="Yoshida Y."/>
            <person name="Fujiwara M."/>
            <person name="Mori M."/>
            <person name="Tomita M."/>
            <person name="Arakawa K."/>
        </authorList>
    </citation>
    <scope>NUCLEOTIDE SEQUENCE [LARGE SCALE GENOMIC DNA]</scope>
</reference>
<proteinExistence type="predicted"/>
<evidence type="ECO:0000313" key="1">
    <source>
        <dbReference type="EMBL" id="GBM93188.1"/>
    </source>
</evidence>
<evidence type="ECO:0000313" key="2">
    <source>
        <dbReference type="Proteomes" id="UP000499080"/>
    </source>
</evidence>
<protein>
    <submittedName>
        <fullName evidence="1">Uncharacterized protein</fullName>
    </submittedName>
</protein>
<organism evidence="1 2">
    <name type="scientific">Araneus ventricosus</name>
    <name type="common">Orbweaver spider</name>
    <name type="synonym">Epeira ventricosa</name>
    <dbReference type="NCBI Taxonomy" id="182803"/>
    <lineage>
        <taxon>Eukaryota</taxon>
        <taxon>Metazoa</taxon>
        <taxon>Ecdysozoa</taxon>
        <taxon>Arthropoda</taxon>
        <taxon>Chelicerata</taxon>
        <taxon>Arachnida</taxon>
        <taxon>Araneae</taxon>
        <taxon>Araneomorphae</taxon>
        <taxon>Entelegynae</taxon>
        <taxon>Araneoidea</taxon>
        <taxon>Araneidae</taxon>
        <taxon>Araneus</taxon>
    </lineage>
</organism>
<accession>A0A4Y2JUH8</accession>
<keyword evidence="2" id="KW-1185">Reference proteome</keyword>
<dbReference type="AlphaFoldDB" id="A0A4Y2JUH8"/>
<sequence>MGLWHSTKKSPDYYVLPPCECVWGGGDNYFITFETPAEAAAAAVCNPPPVAMGRSVMTGLSLLFIYVCRLLDCGLGEGHQVDGSSMVFASGN</sequence>
<dbReference type="OrthoDB" id="10567738at2759"/>
<dbReference type="EMBL" id="BGPR01003857">
    <property type="protein sequence ID" value="GBM93188.1"/>
    <property type="molecule type" value="Genomic_DNA"/>
</dbReference>
<comment type="caution">
    <text evidence="1">The sequence shown here is derived from an EMBL/GenBank/DDBJ whole genome shotgun (WGS) entry which is preliminary data.</text>
</comment>
<gene>
    <name evidence="1" type="ORF">AVEN_130827_1</name>
</gene>
<name>A0A4Y2JUH8_ARAVE</name>
<dbReference type="Proteomes" id="UP000499080">
    <property type="component" value="Unassembled WGS sequence"/>
</dbReference>